<accession>A0ABD0VJ80</accession>
<feature type="region of interest" description="Disordered" evidence="1">
    <location>
        <begin position="69"/>
        <end position="91"/>
    </location>
</feature>
<evidence type="ECO:0000313" key="2">
    <source>
        <dbReference type="EMBL" id="KAL0922722.1"/>
    </source>
</evidence>
<dbReference type="AlphaFoldDB" id="A0ABD0VJ80"/>
<protein>
    <submittedName>
        <fullName evidence="2">Uncharacterized protein</fullName>
    </submittedName>
</protein>
<keyword evidence="3" id="KW-1185">Reference proteome</keyword>
<name>A0ABD0VJ80_DENTH</name>
<reference evidence="2 3" key="1">
    <citation type="journal article" date="2024" name="Plant Biotechnol. J.">
        <title>Dendrobium thyrsiflorum genome and its molecular insights into genes involved in important horticultural traits.</title>
        <authorList>
            <person name="Chen B."/>
            <person name="Wang J.Y."/>
            <person name="Zheng P.J."/>
            <person name="Li K.L."/>
            <person name="Liang Y.M."/>
            <person name="Chen X.F."/>
            <person name="Zhang C."/>
            <person name="Zhao X."/>
            <person name="He X."/>
            <person name="Zhang G.Q."/>
            <person name="Liu Z.J."/>
            <person name="Xu Q."/>
        </authorList>
    </citation>
    <scope>NUCLEOTIDE SEQUENCE [LARGE SCALE GENOMIC DNA]</scope>
    <source>
        <strain evidence="2">GZMU011</strain>
    </source>
</reference>
<evidence type="ECO:0000256" key="1">
    <source>
        <dbReference type="SAM" id="MobiDB-lite"/>
    </source>
</evidence>
<organism evidence="2 3">
    <name type="scientific">Dendrobium thyrsiflorum</name>
    <name type="common">Pinecone-like raceme dendrobium</name>
    <name type="synonym">Orchid</name>
    <dbReference type="NCBI Taxonomy" id="117978"/>
    <lineage>
        <taxon>Eukaryota</taxon>
        <taxon>Viridiplantae</taxon>
        <taxon>Streptophyta</taxon>
        <taxon>Embryophyta</taxon>
        <taxon>Tracheophyta</taxon>
        <taxon>Spermatophyta</taxon>
        <taxon>Magnoliopsida</taxon>
        <taxon>Liliopsida</taxon>
        <taxon>Asparagales</taxon>
        <taxon>Orchidaceae</taxon>
        <taxon>Epidendroideae</taxon>
        <taxon>Malaxideae</taxon>
        <taxon>Dendrobiinae</taxon>
        <taxon>Dendrobium</taxon>
    </lineage>
</organism>
<sequence>MSGRIGRRRCRAPLRAVACLPARCRTLARAARALPHAAQLACNPRLACEPPTVVASSHRSRGWQLAGHQLTASGSHSEIPPSSRCDLQRDGPEVPSPAGFHSLGGKRQMSGVPESWTDFWIGAIWRNSGVTWKFRGRLVVRRWVGRTPASLGGQVEVRRNFGPQVVVRQNFGIQHNSGLQVVVRHNFGPQVVVQQNSEPHVVVRCNSRRQVVVWQNSGPQVVVWGNLGPQVVVRRNSECQVVVRQNSGPQVVVRRNSERQVVVWRNFGGQEVVVRHNSGPQVVVRQNSGLRWWSGETPTSGGGLVELQAVVKEARAISDLSLVFLGLGSLFKWKEGGVGIGVGGVGTRVKGEKGYVHLIYY</sequence>
<gene>
    <name evidence="2" type="ORF">M5K25_006732</name>
</gene>
<comment type="caution">
    <text evidence="2">The sequence shown here is derived from an EMBL/GenBank/DDBJ whole genome shotgun (WGS) entry which is preliminary data.</text>
</comment>
<evidence type="ECO:0000313" key="3">
    <source>
        <dbReference type="Proteomes" id="UP001552299"/>
    </source>
</evidence>
<dbReference type="Proteomes" id="UP001552299">
    <property type="component" value="Unassembled WGS sequence"/>
</dbReference>
<proteinExistence type="predicted"/>
<dbReference type="EMBL" id="JANQDX010000006">
    <property type="protein sequence ID" value="KAL0922722.1"/>
    <property type="molecule type" value="Genomic_DNA"/>
</dbReference>